<name>A0A927IRJ7_9HYPH</name>
<protein>
    <recommendedName>
        <fullName evidence="1">DUF6894 domain-containing protein</fullName>
    </recommendedName>
</protein>
<evidence type="ECO:0000313" key="2">
    <source>
        <dbReference type="EMBL" id="MBD8064489.1"/>
    </source>
</evidence>
<dbReference type="InterPro" id="IPR054189">
    <property type="entry name" value="DUF6894"/>
</dbReference>
<accession>A0A927IRJ7</accession>
<feature type="domain" description="DUF6894" evidence="1">
    <location>
        <begin position="3"/>
        <end position="68"/>
    </location>
</feature>
<comment type="caution">
    <text evidence="2">The sequence shown here is derived from an EMBL/GenBank/DDBJ whole genome shotgun (WGS) entry which is preliminary data.</text>
</comment>
<proteinExistence type="predicted"/>
<organism evidence="2 3">
    <name type="scientific">Devosia oryzisoli</name>
    <dbReference type="NCBI Taxonomy" id="2774138"/>
    <lineage>
        <taxon>Bacteria</taxon>
        <taxon>Pseudomonadati</taxon>
        <taxon>Pseudomonadota</taxon>
        <taxon>Alphaproteobacteria</taxon>
        <taxon>Hyphomicrobiales</taxon>
        <taxon>Devosiaceae</taxon>
        <taxon>Devosia</taxon>
    </lineage>
</organism>
<dbReference type="Proteomes" id="UP000654108">
    <property type="component" value="Unassembled WGS sequence"/>
</dbReference>
<gene>
    <name evidence="2" type="ORF">IC608_03250</name>
</gene>
<dbReference type="RefSeq" id="WP_191772581.1">
    <property type="nucleotide sequence ID" value="NZ_JACYFU010000001.1"/>
</dbReference>
<dbReference type="AlphaFoldDB" id="A0A927IRJ7"/>
<evidence type="ECO:0000259" key="1">
    <source>
        <dbReference type="Pfam" id="PF21834"/>
    </source>
</evidence>
<evidence type="ECO:0000313" key="3">
    <source>
        <dbReference type="Proteomes" id="UP000654108"/>
    </source>
</evidence>
<reference evidence="2" key="1">
    <citation type="submission" date="2020-09" db="EMBL/GenBank/DDBJ databases">
        <title>Genome seq and assembly of Devosia sp.</title>
        <authorList>
            <person name="Chhetri G."/>
        </authorList>
    </citation>
    <scope>NUCLEOTIDE SEQUENCE</scope>
    <source>
        <strain evidence="2">PTR5</strain>
    </source>
</reference>
<sequence>MERYFFNHRDAEGELQIDIDGIILPSLNTALEEASFAAHAAVSMGEEATQGCFEIEDSGRQLLARIPYAIREEDDASVTS</sequence>
<keyword evidence="3" id="KW-1185">Reference proteome</keyword>
<dbReference type="EMBL" id="JACYFU010000001">
    <property type="protein sequence ID" value="MBD8064489.1"/>
    <property type="molecule type" value="Genomic_DNA"/>
</dbReference>
<dbReference type="Pfam" id="PF21834">
    <property type="entry name" value="DUF6894"/>
    <property type="match status" value="1"/>
</dbReference>